<dbReference type="SUPFAM" id="SSF82866">
    <property type="entry name" value="Multidrug efflux transporter AcrB transmembrane domain"/>
    <property type="match status" value="2"/>
</dbReference>
<organism evidence="8 9">
    <name type="scientific">Thiocapsa roseopersicina</name>
    <dbReference type="NCBI Taxonomy" id="1058"/>
    <lineage>
        <taxon>Bacteria</taxon>
        <taxon>Pseudomonadati</taxon>
        <taxon>Pseudomonadota</taxon>
        <taxon>Gammaproteobacteria</taxon>
        <taxon>Chromatiales</taxon>
        <taxon>Chromatiaceae</taxon>
        <taxon>Thiocapsa</taxon>
    </lineage>
</organism>
<dbReference type="STRING" id="1058.SAMN05421783_11388"/>
<accession>A0A1H2YM98</accession>
<evidence type="ECO:0000313" key="8">
    <source>
        <dbReference type="EMBL" id="SDX06343.1"/>
    </source>
</evidence>
<evidence type="ECO:0000256" key="1">
    <source>
        <dbReference type="ARBA" id="ARBA00004651"/>
    </source>
</evidence>
<keyword evidence="2" id="KW-1003">Cell membrane</keyword>
<keyword evidence="4 6" id="KW-1133">Transmembrane helix</keyword>
<keyword evidence="3 6" id="KW-0812">Transmembrane</keyword>
<dbReference type="InterPro" id="IPR004869">
    <property type="entry name" value="MMPL_dom"/>
</dbReference>
<dbReference type="AlphaFoldDB" id="A0A1H2YM98"/>
<dbReference type="PANTHER" id="PTHR33406:SF13">
    <property type="entry name" value="MEMBRANE PROTEIN YDFJ"/>
    <property type="match status" value="1"/>
</dbReference>
<dbReference type="OrthoDB" id="9780358at2"/>
<feature type="transmembrane region" description="Helical" evidence="6">
    <location>
        <begin position="306"/>
        <end position="323"/>
    </location>
</feature>
<evidence type="ECO:0000313" key="9">
    <source>
        <dbReference type="Proteomes" id="UP000198816"/>
    </source>
</evidence>
<feature type="transmembrane region" description="Helical" evidence="6">
    <location>
        <begin position="344"/>
        <end position="363"/>
    </location>
</feature>
<feature type="transmembrane region" description="Helical" evidence="6">
    <location>
        <begin position="666"/>
        <end position="685"/>
    </location>
</feature>
<sequence>MPLPKPPRRLILLATWLVVLGLLALWNGFNLRPSTDLSQFLPRGVSLQDEVLLSQVRGGVAARTLLLRIGGKRPTEALADASRALASRLRNDEGCAQIANGELDLAMRETDPDLFRYRYLIGPPGACVDALTEAGLRAALEERLAELASGAAMLDKERFGADPTACYRQLLRALIPQRTPDRRHGVWFSPDGGHALMVVVTHAQASDLAAQRRAVEQIREVFDDLPESTGLTLELAGPGYFAVGSEQRIKTETQVLSIAAGIATAGILALAFRSAALVLLGMLPLLSGVMVGTALVSWLFGSVHGITLALGATLLGVALDYPVHVYAHAAGADARQTKPVWRTLLLGMATTVLGYAALAWTSFEGLSQLGVLAAAGLITAALTSRYLLPALMPVGYRLPERRWLAAFQARRPQWSPRAGTGLLLLGLAGLGLVLSIGGNPWETDIRRLSTVPQAEIEKDSLIRAQLGAPDVSRLLYVVADEEATVLERLEAVLPDLEGLQAQGLIGGFDNVARWLPSPQTQAAHRAALPERSELTARLAAANAELPFRLERLAPFVDDVDASRDLEPLTAADLADGLIGTRVSMLLQPLGDAWLGLVPLSGVADEAVGPLEASAERLGIQYLDLREGTADLLAGFFAETLDKFLVAALVIALALALALRSLARIGLVLLPIVVALVWTFTLLILIQGSVNLFHLVSLLLVAGLAVDYSLFLNRPAADEADRLRTLLSVSVGAGSSFAMFGFLALSAIPALQAIGLTVTLGILCAYVLSLLLARAESVG</sequence>
<evidence type="ECO:0000256" key="2">
    <source>
        <dbReference type="ARBA" id="ARBA00022475"/>
    </source>
</evidence>
<dbReference type="GO" id="GO:0005886">
    <property type="term" value="C:plasma membrane"/>
    <property type="evidence" value="ECO:0007669"/>
    <property type="project" value="UniProtKB-SubCell"/>
</dbReference>
<dbReference type="Pfam" id="PF03176">
    <property type="entry name" value="MMPL"/>
    <property type="match status" value="1"/>
</dbReference>
<feature type="transmembrane region" description="Helical" evidence="6">
    <location>
        <begin position="753"/>
        <end position="772"/>
    </location>
</feature>
<keyword evidence="5 6" id="KW-0472">Membrane</keyword>
<feature type="transmembrane region" description="Helical" evidence="6">
    <location>
        <begin position="420"/>
        <end position="441"/>
    </location>
</feature>
<evidence type="ECO:0000259" key="7">
    <source>
        <dbReference type="Pfam" id="PF03176"/>
    </source>
</evidence>
<feature type="transmembrane region" description="Helical" evidence="6">
    <location>
        <begin position="255"/>
        <end position="272"/>
    </location>
</feature>
<feature type="transmembrane region" description="Helical" evidence="6">
    <location>
        <begin position="643"/>
        <end position="659"/>
    </location>
</feature>
<gene>
    <name evidence="8" type="ORF">SAMN05421783_11388</name>
</gene>
<feature type="domain" description="Membrane transport protein MMPL" evidence="7">
    <location>
        <begin position="185"/>
        <end position="413"/>
    </location>
</feature>
<evidence type="ECO:0000256" key="5">
    <source>
        <dbReference type="ARBA" id="ARBA00023136"/>
    </source>
</evidence>
<dbReference type="RefSeq" id="WP_093033390.1">
    <property type="nucleotide sequence ID" value="NZ_FNNZ01000013.1"/>
</dbReference>
<keyword evidence="9" id="KW-1185">Reference proteome</keyword>
<evidence type="ECO:0000256" key="6">
    <source>
        <dbReference type="SAM" id="Phobius"/>
    </source>
</evidence>
<feature type="transmembrane region" description="Helical" evidence="6">
    <location>
        <begin position="369"/>
        <end position="388"/>
    </location>
</feature>
<dbReference type="PANTHER" id="PTHR33406">
    <property type="entry name" value="MEMBRANE PROTEIN MJ1562-RELATED"/>
    <property type="match status" value="1"/>
</dbReference>
<reference evidence="9" key="1">
    <citation type="submission" date="2016-10" db="EMBL/GenBank/DDBJ databases">
        <authorList>
            <person name="Varghese N."/>
            <person name="Submissions S."/>
        </authorList>
    </citation>
    <scope>NUCLEOTIDE SEQUENCE [LARGE SCALE GENOMIC DNA]</scope>
    <source>
        <strain evidence="9">DSM 217</strain>
    </source>
</reference>
<feature type="transmembrane region" description="Helical" evidence="6">
    <location>
        <begin position="691"/>
        <end position="712"/>
    </location>
</feature>
<dbReference type="Proteomes" id="UP000198816">
    <property type="component" value="Unassembled WGS sequence"/>
</dbReference>
<evidence type="ECO:0000256" key="4">
    <source>
        <dbReference type="ARBA" id="ARBA00022989"/>
    </source>
</evidence>
<feature type="transmembrane region" description="Helical" evidence="6">
    <location>
        <begin position="724"/>
        <end position="747"/>
    </location>
</feature>
<dbReference type="InterPro" id="IPR050545">
    <property type="entry name" value="Mycobact_MmpL"/>
</dbReference>
<name>A0A1H2YM98_THIRO</name>
<dbReference type="Gene3D" id="1.20.1640.10">
    <property type="entry name" value="Multidrug efflux transporter AcrB transmembrane domain"/>
    <property type="match status" value="2"/>
</dbReference>
<proteinExistence type="predicted"/>
<protein>
    <submittedName>
        <fullName evidence="8">Predicted exporter</fullName>
    </submittedName>
</protein>
<dbReference type="EMBL" id="FNNZ01000013">
    <property type="protein sequence ID" value="SDX06343.1"/>
    <property type="molecule type" value="Genomic_DNA"/>
</dbReference>
<comment type="subcellular location">
    <subcellularLocation>
        <location evidence="1">Cell membrane</location>
        <topology evidence="1">Multi-pass membrane protein</topology>
    </subcellularLocation>
</comment>
<evidence type="ECO:0000256" key="3">
    <source>
        <dbReference type="ARBA" id="ARBA00022692"/>
    </source>
</evidence>